<reference evidence="2" key="2">
    <citation type="submission" date="2020-02" db="EMBL/GenBank/DDBJ databases">
        <authorList>
            <person name="Matsumoto Y."/>
            <person name="Motooka D."/>
            <person name="Nakamura S."/>
        </authorList>
    </citation>
    <scope>NUCLEOTIDE SEQUENCE</scope>
    <source>
        <strain evidence="2">JCM 13671</strain>
    </source>
</reference>
<feature type="signal peptide" evidence="1">
    <location>
        <begin position="1"/>
        <end position="22"/>
    </location>
</feature>
<gene>
    <name evidence="2" type="ORF">MCNF_16950</name>
</gene>
<evidence type="ECO:0008006" key="4">
    <source>
        <dbReference type="Google" id="ProtNLM"/>
    </source>
</evidence>
<evidence type="ECO:0000313" key="2">
    <source>
        <dbReference type="EMBL" id="BBZ33090.1"/>
    </source>
</evidence>
<dbReference type="PROSITE" id="PS51257">
    <property type="entry name" value="PROKAR_LIPOPROTEIN"/>
    <property type="match status" value="1"/>
</dbReference>
<dbReference type="EMBL" id="AP022612">
    <property type="protein sequence ID" value="BBZ33090.1"/>
    <property type="molecule type" value="Genomic_DNA"/>
</dbReference>
<protein>
    <recommendedName>
        <fullName evidence="4">Lipoprotein</fullName>
    </recommendedName>
</protein>
<name>A0A7I7XUX0_9MYCO</name>
<dbReference type="RefSeq" id="WP_234812810.1">
    <property type="nucleotide sequence ID" value="NZ_AP022612.1"/>
</dbReference>
<evidence type="ECO:0000256" key="1">
    <source>
        <dbReference type="SAM" id="SignalP"/>
    </source>
</evidence>
<evidence type="ECO:0000313" key="3">
    <source>
        <dbReference type="Proteomes" id="UP000466931"/>
    </source>
</evidence>
<proteinExistence type="predicted"/>
<keyword evidence="1" id="KW-0732">Signal</keyword>
<sequence length="185" mass="18740">MLTRIRRTAPLAAGLVAAVALGVVGCTALTAGDATVDAGDVPQYRTSVSVSRSAASVTSSEKEAARQASLTTQAAHSVCETMSTSSAEAIQTVNAYVAAVNTGRDIEGTLGPARDALIGSADQVSAQVSDTLPVELRDALTAWVDASRAAGAVLAANGPASEFNAEVDRVNTARGRALDLCDSTY</sequence>
<keyword evidence="3" id="KW-1185">Reference proteome</keyword>
<feature type="chain" id="PRO_5039664148" description="Lipoprotein" evidence="1">
    <location>
        <begin position="23"/>
        <end position="185"/>
    </location>
</feature>
<reference evidence="2" key="1">
    <citation type="journal article" date="2019" name="Emerg. Microbes Infect.">
        <title>Comprehensive subspecies identification of 175 nontuberculous mycobacteria species based on 7547 genomic profiles.</title>
        <authorList>
            <person name="Matsumoto Y."/>
            <person name="Kinjo T."/>
            <person name="Motooka D."/>
            <person name="Nabeya D."/>
            <person name="Jung N."/>
            <person name="Uechi K."/>
            <person name="Horii T."/>
            <person name="Iida T."/>
            <person name="Fujita J."/>
            <person name="Nakamura S."/>
        </authorList>
    </citation>
    <scope>NUCLEOTIDE SEQUENCE [LARGE SCALE GENOMIC DNA]</scope>
    <source>
        <strain evidence="2">JCM 13671</strain>
    </source>
</reference>
<dbReference type="AlphaFoldDB" id="A0A7I7XUX0"/>
<organism evidence="2 3">
    <name type="scientific">Mycolicibacterium confluentis</name>
    <dbReference type="NCBI Taxonomy" id="28047"/>
    <lineage>
        <taxon>Bacteria</taxon>
        <taxon>Bacillati</taxon>
        <taxon>Actinomycetota</taxon>
        <taxon>Actinomycetes</taxon>
        <taxon>Mycobacteriales</taxon>
        <taxon>Mycobacteriaceae</taxon>
        <taxon>Mycolicibacterium</taxon>
    </lineage>
</organism>
<accession>A0A7I7XUX0</accession>
<dbReference type="Proteomes" id="UP000466931">
    <property type="component" value="Chromosome"/>
</dbReference>